<keyword evidence="3" id="KW-0540">Nuclease</keyword>
<dbReference type="GO" id="GO:0005829">
    <property type="term" value="C:cytosol"/>
    <property type="evidence" value="ECO:0007669"/>
    <property type="project" value="TreeGrafter"/>
</dbReference>
<dbReference type="Gene3D" id="3.30.420.140">
    <property type="entry name" value="YqgF/RNase H-like domain"/>
    <property type="match status" value="1"/>
</dbReference>
<accession>X0VYV1</accession>
<dbReference type="GO" id="GO:0016787">
    <property type="term" value="F:hydrolase activity"/>
    <property type="evidence" value="ECO:0007669"/>
    <property type="project" value="UniProtKB-KW"/>
</dbReference>
<dbReference type="Pfam" id="PF03652">
    <property type="entry name" value="RuvX"/>
    <property type="match status" value="1"/>
</dbReference>
<dbReference type="PANTHER" id="PTHR33317">
    <property type="entry name" value="POLYNUCLEOTIDYL TRANSFERASE, RIBONUCLEASE H-LIKE SUPERFAMILY PROTEIN"/>
    <property type="match status" value="1"/>
</dbReference>
<dbReference type="GO" id="GO:0004518">
    <property type="term" value="F:nuclease activity"/>
    <property type="evidence" value="ECO:0007669"/>
    <property type="project" value="UniProtKB-KW"/>
</dbReference>
<dbReference type="SUPFAM" id="SSF53098">
    <property type="entry name" value="Ribonuclease H-like"/>
    <property type="match status" value="1"/>
</dbReference>
<evidence type="ECO:0000256" key="3">
    <source>
        <dbReference type="ARBA" id="ARBA00022722"/>
    </source>
</evidence>
<dbReference type="SMART" id="SM00732">
    <property type="entry name" value="YqgFc"/>
    <property type="match status" value="1"/>
</dbReference>
<name>X0VYV1_9ZZZZ</name>
<gene>
    <name evidence="6" type="ORF">S01H1_58924</name>
</gene>
<dbReference type="InterPro" id="IPR012337">
    <property type="entry name" value="RNaseH-like_sf"/>
</dbReference>
<keyword evidence="2" id="KW-0690">Ribosome biogenesis</keyword>
<dbReference type="InterPro" id="IPR037027">
    <property type="entry name" value="YqgF/RNaseH-like_dom_sf"/>
</dbReference>
<evidence type="ECO:0000256" key="1">
    <source>
        <dbReference type="ARBA" id="ARBA00022490"/>
    </source>
</evidence>
<comment type="caution">
    <text evidence="6">The sequence shown here is derived from an EMBL/GenBank/DDBJ whole genome shotgun (WGS) entry which is preliminary data.</text>
</comment>
<keyword evidence="1" id="KW-0963">Cytoplasm</keyword>
<dbReference type="GO" id="GO:0000967">
    <property type="term" value="P:rRNA 5'-end processing"/>
    <property type="evidence" value="ECO:0007669"/>
    <property type="project" value="TreeGrafter"/>
</dbReference>
<dbReference type="AlphaFoldDB" id="X0VYV1"/>
<organism evidence="6">
    <name type="scientific">marine sediment metagenome</name>
    <dbReference type="NCBI Taxonomy" id="412755"/>
    <lineage>
        <taxon>unclassified sequences</taxon>
        <taxon>metagenomes</taxon>
        <taxon>ecological metagenomes</taxon>
    </lineage>
</organism>
<dbReference type="EMBL" id="BARS01038512">
    <property type="protein sequence ID" value="GAG23465.1"/>
    <property type="molecule type" value="Genomic_DNA"/>
</dbReference>
<dbReference type="HAMAP" id="MF_00651">
    <property type="entry name" value="Nuclease_YqgF"/>
    <property type="match status" value="1"/>
</dbReference>
<proteinExistence type="inferred from homology"/>
<dbReference type="CDD" id="cd16964">
    <property type="entry name" value="YqgF"/>
    <property type="match status" value="1"/>
</dbReference>
<reference evidence="6" key="1">
    <citation type="journal article" date="2014" name="Front. Microbiol.">
        <title>High frequency of phylogenetically diverse reductive dehalogenase-homologous genes in deep subseafloor sedimentary metagenomes.</title>
        <authorList>
            <person name="Kawai M."/>
            <person name="Futagami T."/>
            <person name="Toyoda A."/>
            <person name="Takaki Y."/>
            <person name="Nishi S."/>
            <person name="Hori S."/>
            <person name="Arai W."/>
            <person name="Tsubouchi T."/>
            <person name="Morono Y."/>
            <person name="Uchiyama I."/>
            <person name="Ito T."/>
            <person name="Fujiyama A."/>
            <person name="Inagaki F."/>
            <person name="Takami H."/>
        </authorList>
    </citation>
    <scope>NUCLEOTIDE SEQUENCE</scope>
    <source>
        <strain evidence="6">Expedition CK06-06</strain>
    </source>
</reference>
<feature type="domain" description="YqgF/RNase H-like" evidence="5">
    <location>
        <begin position="1"/>
        <end position="101"/>
    </location>
</feature>
<evidence type="ECO:0000313" key="6">
    <source>
        <dbReference type="EMBL" id="GAG23465.1"/>
    </source>
</evidence>
<protein>
    <recommendedName>
        <fullName evidence="5">YqgF/RNase H-like domain-containing protein</fullName>
    </recommendedName>
</protein>
<evidence type="ECO:0000259" key="5">
    <source>
        <dbReference type="SMART" id="SM00732"/>
    </source>
</evidence>
<keyword evidence="4" id="KW-0378">Hydrolase</keyword>
<dbReference type="InterPro" id="IPR005227">
    <property type="entry name" value="YqgF"/>
</dbReference>
<dbReference type="PANTHER" id="PTHR33317:SF4">
    <property type="entry name" value="POLYNUCLEOTIDYL TRANSFERASE, RIBONUCLEASE H-LIKE SUPERFAMILY PROTEIN"/>
    <property type="match status" value="1"/>
</dbReference>
<dbReference type="InterPro" id="IPR006641">
    <property type="entry name" value="YqgF/RNaseH-like_dom"/>
</dbReference>
<evidence type="ECO:0000256" key="2">
    <source>
        <dbReference type="ARBA" id="ARBA00022517"/>
    </source>
</evidence>
<evidence type="ECO:0000256" key="4">
    <source>
        <dbReference type="ARBA" id="ARBA00022801"/>
    </source>
</evidence>
<dbReference type="NCBIfam" id="TIGR00250">
    <property type="entry name" value="RNAse_H_YqgF"/>
    <property type="match status" value="1"/>
</dbReference>
<sequence length="136" mass="14687">MRSLGLDIGDKRIGVALSDPKGILASPFTIINCKDDIADVGAITDILSQQQVKQVIVGLPRSMDGSLGKQAEKVKAFTQKLCSHTEVPVEFRDERLTTVSAKRLMRAANTKKAKSKARHDAIAAALILQGYLDEGL</sequence>